<feature type="domain" description="OCRE" evidence="1">
    <location>
        <begin position="26"/>
        <end position="66"/>
    </location>
</feature>
<comment type="caution">
    <text evidence="2">The sequence shown here is derived from an EMBL/GenBank/DDBJ whole genome shotgun (WGS) entry which is preliminary data.</text>
</comment>
<dbReference type="Pfam" id="PF17780">
    <property type="entry name" value="OCRE"/>
    <property type="match status" value="1"/>
</dbReference>
<sequence>MVLRLTRLNDDAGETFASMPSPRFNIDLYYDPETKLYYEASSGYFYDPVKSAYYYWSQSEGRYLPADSLIRGQLAEAHSATVALNEASALRRAAEQIAARQAAERVAAQLAEIRAGKDDYAAYAYSTCVAPQHKQLSSGHHNHIQLASASSSSSVASVTSPGARSLLSSGSNTLAHEEAHLPLAYGKAFVAASDIEASLNSWSKPRQASVSNASASVFCPAQYDTEDDIHPPGT</sequence>
<dbReference type="OrthoDB" id="29221at2759"/>
<evidence type="ECO:0000313" key="3">
    <source>
        <dbReference type="Proteomes" id="UP000784294"/>
    </source>
</evidence>
<accession>A0A3S5FBT3</accession>
<dbReference type="AlphaFoldDB" id="A0A3S5FBT3"/>
<name>A0A3S5FBT3_9PLAT</name>
<reference evidence="2" key="1">
    <citation type="submission" date="2018-11" db="EMBL/GenBank/DDBJ databases">
        <authorList>
            <consortium name="Pathogen Informatics"/>
        </authorList>
    </citation>
    <scope>NUCLEOTIDE SEQUENCE</scope>
</reference>
<keyword evidence="3" id="KW-1185">Reference proteome</keyword>
<dbReference type="Proteomes" id="UP000784294">
    <property type="component" value="Unassembled WGS sequence"/>
</dbReference>
<evidence type="ECO:0000259" key="1">
    <source>
        <dbReference type="Pfam" id="PF17780"/>
    </source>
</evidence>
<proteinExistence type="predicted"/>
<organism evidence="2 3">
    <name type="scientific">Protopolystoma xenopodis</name>
    <dbReference type="NCBI Taxonomy" id="117903"/>
    <lineage>
        <taxon>Eukaryota</taxon>
        <taxon>Metazoa</taxon>
        <taxon>Spiralia</taxon>
        <taxon>Lophotrochozoa</taxon>
        <taxon>Platyhelminthes</taxon>
        <taxon>Monogenea</taxon>
        <taxon>Polyopisthocotylea</taxon>
        <taxon>Polystomatidea</taxon>
        <taxon>Polystomatidae</taxon>
        <taxon>Protopolystoma</taxon>
    </lineage>
</organism>
<dbReference type="EMBL" id="CAAALY010003281">
    <property type="protein sequence ID" value="VEL08160.1"/>
    <property type="molecule type" value="Genomic_DNA"/>
</dbReference>
<gene>
    <name evidence="2" type="ORF">PXEA_LOCUS1600</name>
</gene>
<protein>
    <recommendedName>
        <fullName evidence="1">OCRE domain-containing protein</fullName>
    </recommendedName>
</protein>
<dbReference type="InterPro" id="IPR041591">
    <property type="entry name" value="OCRE"/>
</dbReference>
<evidence type="ECO:0000313" key="2">
    <source>
        <dbReference type="EMBL" id="VEL08160.1"/>
    </source>
</evidence>